<dbReference type="Pfam" id="PF09822">
    <property type="entry name" value="ABC_transp_aux"/>
    <property type="match status" value="1"/>
</dbReference>
<dbReference type="RefSeq" id="WP_194019362.1">
    <property type="nucleotide sequence ID" value="NZ_JADEVV010000014.1"/>
</dbReference>
<feature type="domain" description="ABC-type uncharacterised transport system" evidence="3">
    <location>
        <begin position="220"/>
        <end position="431"/>
    </location>
</feature>
<feature type="compositionally biased region" description="Pro residues" evidence="1">
    <location>
        <begin position="446"/>
        <end position="458"/>
    </location>
</feature>
<dbReference type="EMBL" id="JADEVV010000014">
    <property type="protein sequence ID" value="MBE9253557.1"/>
    <property type="molecule type" value="Genomic_DNA"/>
</dbReference>
<protein>
    <submittedName>
        <fullName evidence="5">GldG family protein</fullName>
    </submittedName>
</protein>
<evidence type="ECO:0000256" key="2">
    <source>
        <dbReference type="SAM" id="Phobius"/>
    </source>
</evidence>
<accession>A0ABR9VQF9</accession>
<feature type="transmembrane region" description="Helical" evidence="2">
    <location>
        <begin position="77"/>
        <end position="96"/>
    </location>
</feature>
<dbReference type="InterPro" id="IPR055396">
    <property type="entry name" value="DUF7088"/>
</dbReference>
<organism evidence="5 6">
    <name type="scientific">Synechocystis salina LEGE 00031</name>
    <dbReference type="NCBI Taxonomy" id="1828736"/>
    <lineage>
        <taxon>Bacteria</taxon>
        <taxon>Bacillati</taxon>
        <taxon>Cyanobacteriota</taxon>
        <taxon>Cyanophyceae</taxon>
        <taxon>Synechococcales</taxon>
        <taxon>Merismopediaceae</taxon>
        <taxon>Synechocystis</taxon>
    </lineage>
</organism>
<dbReference type="InterPro" id="IPR039975">
    <property type="entry name" value="IFT52"/>
</dbReference>
<evidence type="ECO:0000313" key="6">
    <source>
        <dbReference type="Proteomes" id="UP000658720"/>
    </source>
</evidence>
<keyword evidence="2" id="KW-0812">Transmembrane</keyword>
<feature type="compositionally biased region" description="Basic and acidic residues" evidence="1">
    <location>
        <begin position="422"/>
        <end position="433"/>
    </location>
</feature>
<feature type="compositionally biased region" description="Acidic residues" evidence="1">
    <location>
        <begin position="471"/>
        <end position="483"/>
    </location>
</feature>
<dbReference type="Pfam" id="PF23357">
    <property type="entry name" value="DUF7088"/>
    <property type="match status" value="1"/>
</dbReference>
<keyword evidence="6" id="KW-1185">Reference proteome</keyword>
<name>A0ABR9VQF9_9SYNC</name>
<gene>
    <name evidence="5" type="ORF">IQ217_06755</name>
</gene>
<proteinExistence type="predicted"/>
<sequence length="599" mass="65501">MARLTALFRTYGKYAFLPAIAFGLAGGIALGVTGVMSSLYLGLTGIAVIFFLLWWTWLWQRSQGFLGRRSTQSSANVIASTLAVLVILTLINYIAFRYPVTWDLTENQRFTLAPQSQSLVAELKQPLKVWIFDDAPSEQDRKLLQNYQRFSDKFSFEFVHPDRRPKLVQDFNVQNKGDVFVEYGDKKQLVQNLLSFQQREALSEIQLTNAIAKAQRQETPQIYFVQGHGELPLNNEPGGVSAAVTALENLGLAVQSLNVVTDGGIPADADAVVIAGPTRKFLAPEIAALKQYTDQGGNLLVMISPEADAGLEDVLESWGVSFDPRLVIDLSGAGSVFGLDPTVPIFNRYGNHPITEKLQGAIAIFPLVRPVATKEEPGIQATTLVEASDLMYATQLISEDLQPNPETDLLGPFDVAVALTREGKEASSVKETETSNDSDSEAINPSPNPTVSPTPSPSPTSNGTNQPEAVQENDGDQAADQEESPARENGDSGNDQAQTEEQDRKPNPELPPAKMVVVGSAAFATNAWFNEAVNGDIFLNSVQWLAENIDQPLGLRAKDPTDRRINLGVRRATVLGWLTWVIVPLIGLGLAVFTWWRQR</sequence>
<keyword evidence="2" id="KW-0472">Membrane</keyword>
<dbReference type="InterPro" id="IPR029062">
    <property type="entry name" value="Class_I_gatase-like"/>
</dbReference>
<feature type="region of interest" description="Disordered" evidence="1">
    <location>
        <begin position="422"/>
        <end position="512"/>
    </location>
</feature>
<feature type="transmembrane region" description="Helical" evidence="2">
    <location>
        <begin position="574"/>
        <end position="596"/>
    </location>
</feature>
<feature type="transmembrane region" description="Helical" evidence="2">
    <location>
        <begin position="38"/>
        <end position="57"/>
    </location>
</feature>
<dbReference type="PANTHER" id="PTHR12969">
    <property type="entry name" value="NGD5/OSM-6/IFT52"/>
    <property type="match status" value="1"/>
</dbReference>
<dbReference type="Proteomes" id="UP000658720">
    <property type="component" value="Unassembled WGS sequence"/>
</dbReference>
<reference evidence="5 6" key="1">
    <citation type="submission" date="2020-10" db="EMBL/GenBank/DDBJ databases">
        <authorList>
            <person name="Castelo-Branco R."/>
            <person name="Eusebio N."/>
            <person name="Adriana R."/>
            <person name="Vieira A."/>
            <person name="Brugerolle De Fraissinette N."/>
            <person name="Rezende De Castro R."/>
            <person name="Schneider M.P."/>
            <person name="Vasconcelos V."/>
            <person name="Leao P.N."/>
        </authorList>
    </citation>
    <scope>NUCLEOTIDE SEQUENCE [LARGE SCALE GENOMIC DNA]</scope>
    <source>
        <strain evidence="5 6">LEGE 00031</strain>
    </source>
</reference>
<keyword evidence="2" id="KW-1133">Transmembrane helix</keyword>
<dbReference type="SUPFAM" id="SSF52317">
    <property type="entry name" value="Class I glutamine amidotransferase-like"/>
    <property type="match status" value="1"/>
</dbReference>
<feature type="transmembrane region" description="Helical" evidence="2">
    <location>
        <begin position="12"/>
        <end position="32"/>
    </location>
</feature>
<dbReference type="InterPro" id="IPR019196">
    <property type="entry name" value="ABC_transp_unknown"/>
</dbReference>
<comment type="caution">
    <text evidence="5">The sequence shown here is derived from an EMBL/GenBank/DDBJ whole genome shotgun (WGS) entry which is preliminary data.</text>
</comment>
<evidence type="ECO:0000313" key="5">
    <source>
        <dbReference type="EMBL" id="MBE9253557.1"/>
    </source>
</evidence>
<evidence type="ECO:0000259" key="3">
    <source>
        <dbReference type="Pfam" id="PF09822"/>
    </source>
</evidence>
<evidence type="ECO:0000256" key="1">
    <source>
        <dbReference type="SAM" id="MobiDB-lite"/>
    </source>
</evidence>
<feature type="domain" description="DUF7088" evidence="4">
    <location>
        <begin position="106"/>
        <end position="168"/>
    </location>
</feature>
<dbReference type="PANTHER" id="PTHR12969:SF7">
    <property type="entry name" value="INTRAFLAGELLAR TRANSPORT PROTEIN 52 HOMOLOG"/>
    <property type="match status" value="1"/>
</dbReference>
<evidence type="ECO:0000259" key="4">
    <source>
        <dbReference type="Pfam" id="PF23357"/>
    </source>
</evidence>